<keyword evidence="4" id="KW-0378">Hydrolase</keyword>
<comment type="similarity">
    <text evidence="2">Belongs to the peptidase S54 family.</text>
</comment>
<evidence type="ECO:0000256" key="8">
    <source>
        <dbReference type="SAM" id="Phobius"/>
    </source>
</evidence>
<dbReference type="GO" id="GO:0006508">
    <property type="term" value="P:proteolysis"/>
    <property type="evidence" value="ECO:0007669"/>
    <property type="project" value="UniProtKB-KW"/>
</dbReference>
<name>A0A4R1KNS1_9FLAO</name>
<proteinExistence type="inferred from homology"/>
<dbReference type="EMBL" id="SMGI01000003">
    <property type="protein sequence ID" value="TCK66706.1"/>
    <property type="molecule type" value="Genomic_DNA"/>
</dbReference>
<dbReference type="SUPFAM" id="SSF144091">
    <property type="entry name" value="Rhomboid-like"/>
    <property type="match status" value="1"/>
</dbReference>
<keyword evidence="11" id="KW-0645">Protease</keyword>
<evidence type="ECO:0000259" key="9">
    <source>
        <dbReference type="Pfam" id="PF01694"/>
    </source>
</evidence>
<dbReference type="InterPro" id="IPR022764">
    <property type="entry name" value="Peptidase_S54_rhomboid_dom"/>
</dbReference>
<evidence type="ECO:0000313" key="12">
    <source>
        <dbReference type="Proteomes" id="UP000295714"/>
    </source>
</evidence>
<dbReference type="Pfam" id="PF01694">
    <property type="entry name" value="Rhomboid"/>
    <property type="match status" value="1"/>
</dbReference>
<evidence type="ECO:0000256" key="6">
    <source>
        <dbReference type="ARBA" id="ARBA00023136"/>
    </source>
</evidence>
<comment type="caution">
    <text evidence="11">The sequence shown here is derived from an EMBL/GenBank/DDBJ whole genome shotgun (WGS) entry which is preliminary data.</text>
</comment>
<dbReference type="GO" id="GO:0016020">
    <property type="term" value="C:membrane"/>
    <property type="evidence" value="ECO:0007669"/>
    <property type="project" value="UniProtKB-SubCell"/>
</dbReference>
<evidence type="ECO:0000256" key="4">
    <source>
        <dbReference type="ARBA" id="ARBA00022801"/>
    </source>
</evidence>
<reference evidence="11 12" key="1">
    <citation type="journal article" date="2015" name="Stand. Genomic Sci.">
        <title>Genomic Encyclopedia of Bacterial and Archaeal Type Strains, Phase III: the genomes of soil and plant-associated and newly described type strains.</title>
        <authorList>
            <person name="Whitman W.B."/>
            <person name="Woyke T."/>
            <person name="Klenk H.P."/>
            <person name="Zhou Y."/>
            <person name="Lilburn T.G."/>
            <person name="Beck B.J."/>
            <person name="De Vos P."/>
            <person name="Vandamme P."/>
            <person name="Eisen J.A."/>
            <person name="Garrity G."/>
            <person name="Hugenholtz P."/>
            <person name="Kyrpides N.C."/>
        </authorList>
    </citation>
    <scope>NUCLEOTIDE SEQUENCE [LARGE SCALE GENOMIC DNA]</scope>
    <source>
        <strain evidence="11 12">CECT 8445</strain>
    </source>
</reference>
<evidence type="ECO:0000256" key="1">
    <source>
        <dbReference type="ARBA" id="ARBA00004141"/>
    </source>
</evidence>
<dbReference type="Gene3D" id="1.20.1540.10">
    <property type="entry name" value="Rhomboid-like"/>
    <property type="match status" value="1"/>
</dbReference>
<evidence type="ECO:0000256" key="2">
    <source>
        <dbReference type="ARBA" id="ARBA00009045"/>
    </source>
</evidence>
<evidence type="ECO:0000256" key="5">
    <source>
        <dbReference type="ARBA" id="ARBA00022989"/>
    </source>
</evidence>
<sequence length="290" mass="32848">MGTLDELKYKYYNLNAFGKIIVINGLIFIALILLRVFKLSALQSFLVLPADFNSFIWQPWSLITYGFIHASLWHLIINMLMLFYLSRVAINLFRPKLVLNVFFLGIIVGGLLFMAIANLWPTDFFGAGGTLRGASAGVAALLVFVATYMPDSEIRPFNLFTIKWKYIALIFIGLDVFRMLLGLNSGGYVSHIGGYILGYYYAKKLLDGTDIGLGFERLVDHFVSLFKPKSNLKTVHRKKRSTKPTPKTKKESDALNNQKKIDAILDKISKSGYESLTSEEKEFLFRQGKQ</sequence>
<feature type="region of interest" description="Disordered" evidence="7">
    <location>
        <begin position="234"/>
        <end position="255"/>
    </location>
</feature>
<dbReference type="PANTHER" id="PTHR43731:SF14">
    <property type="entry name" value="PRESENILIN-ASSOCIATED RHOMBOID-LIKE PROTEIN, MITOCHONDRIAL"/>
    <property type="match status" value="1"/>
</dbReference>
<dbReference type="InterPro" id="IPR035952">
    <property type="entry name" value="Rhomboid-like_sf"/>
</dbReference>
<evidence type="ECO:0000256" key="3">
    <source>
        <dbReference type="ARBA" id="ARBA00022692"/>
    </source>
</evidence>
<dbReference type="OrthoDB" id="680602at2"/>
<feature type="transmembrane region" description="Helical" evidence="8">
    <location>
        <begin position="62"/>
        <end position="85"/>
    </location>
</feature>
<keyword evidence="12" id="KW-1185">Reference proteome</keyword>
<dbReference type="InterPro" id="IPR050925">
    <property type="entry name" value="Rhomboid_protease_S54"/>
</dbReference>
<comment type="subcellular location">
    <subcellularLocation>
        <location evidence="1">Membrane</location>
        <topology evidence="1">Multi-pass membrane protein</topology>
    </subcellularLocation>
</comment>
<dbReference type="RefSeq" id="WP_132705228.1">
    <property type="nucleotide sequence ID" value="NZ_SMGI01000003.1"/>
</dbReference>
<feature type="transmembrane region" description="Helical" evidence="8">
    <location>
        <begin position="21"/>
        <end position="42"/>
    </location>
</feature>
<keyword evidence="5 8" id="KW-1133">Transmembrane helix</keyword>
<gene>
    <name evidence="11" type="ORF">DFQ05_1980</name>
</gene>
<evidence type="ECO:0000313" key="11">
    <source>
        <dbReference type="EMBL" id="TCK66706.1"/>
    </source>
</evidence>
<evidence type="ECO:0000256" key="7">
    <source>
        <dbReference type="SAM" id="MobiDB-lite"/>
    </source>
</evidence>
<feature type="domain" description="Peptidase S54 rhomboid" evidence="9">
    <location>
        <begin position="57"/>
        <end position="205"/>
    </location>
</feature>
<protein>
    <submittedName>
        <fullName evidence="11">Membrane associated rhomboid family serine protease</fullName>
    </submittedName>
</protein>
<dbReference type="InterPro" id="IPR046483">
    <property type="entry name" value="DUF6576"/>
</dbReference>
<dbReference type="AlphaFoldDB" id="A0A4R1KNS1"/>
<feature type="transmembrane region" description="Helical" evidence="8">
    <location>
        <begin position="132"/>
        <end position="150"/>
    </location>
</feature>
<feature type="domain" description="DUF6576" evidence="10">
    <location>
        <begin position="255"/>
        <end position="284"/>
    </location>
</feature>
<dbReference type="PANTHER" id="PTHR43731">
    <property type="entry name" value="RHOMBOID PROTEASE"/>
    <property type="match status" value="1"/>
</dbReference>
<accession>A0A4R1KNS1</accession>
<dbReference type="GO" id="GO:0004252">
    <property type="term" value="F:serine-type endopeptidase activity"/>
    <property type="evidence" value="ECO:0007669"/>
    <property type="project" value="InterPro"/>
</dbReference>
<keyword evidence="6 8" id="KW-0472">Membrane</keyword>
<dbReference type="Pfam" id="PF20216">
    <property type="entry name" value="DUF6576"/>
    <property type="match status" value="1"/>
</dbReference>
<feature type="transmembrane region" description="Helical" evidence="8">
    <location>
        <begin position="97"/>
        <end position="120"/>
    </location>
</feature>
<keyword evidence="3 8" id="KW-0812">Transmembrane</keyword>
<dbReference type="Proteomes" id="UP000295714">
    <property type="component" value="Unassembled WGS sequence"/>
</dbReference>
<organism evidence="11 12">
    <name type="scientific">Winogradskyella wandonensis</name>
    <dbReference type="NCBI Taxonomy" id="1442586"/>
    <lineage>
        <taxon>Bacteria</taxon>
        <taxon>Pseudomonadati</taxon>
        <taxon>Bacteroidota</taxon>
        <taxon>Flavobacteriia</taxon>
        <taxon>Flavobacteriales</taxon>
        <taxon>Flavobacteriaceae</taxon>
        <taxon>Winogradskyella</taxon>
    </lineage>
</organism>
<feature type="transmembrane region" description="Helical" evidence="8">
    <location>
        <begin position="162"/>
        <end position="180"/>
    </location>
</feature>
<evidence type="ECO:0000259" key="10">
    <source>
        <dbReference type="Pfam" id="PF20216"/>
    </source>
</evidence>